<accession>A0A2T7UWX4</accession>
<evidence type="ECO:0000256" key="1">
    <source>
        <dbReference type="ARBA" id="ARBA00007730"/>
    </source>
</evidence>
<keyword evidence="3" id="KW-0560">Oxidoreductase</keyword>
<evidence type="ECO:0000313" key="6">
    <source>
        <dbReference type="Proteomes" id="UP000244810"/>
    </source>
</evidence>
<protein>
    <submittedName>
        <fullName evidence="5">Aspartyl/asparaginyl beta-hydroxylase domain-containing protein</fullName>
    </submittedName>
</protein>
<keyword evidence="2" id="KW-0223">Dioxygenase</keyword>
<comment type="caution">
    <text evidence="5">The sequence shown here is derived from an EMBL/GenBank/DDBJ whole genome shotgun (WGS) entry which is preliminary data.</text>
</comment>
<evidence type="ECO:0000256" key="3">
    <source>
        <dbReference type="ARBA" id="ARBA00023002"/>
    </source>
</evidence>
<dbReference type="RefSeq" id="WP_107749784.1">
    <property type="nucleotide sequence ID" value="NZ_QBKF01000001.1"/>
</dbReference>
<evidence type="ECO:0000259" key="4">
    <source>
        <dbReference type="Pfam" id="PF05118"/>
    </source>
</evidence>
<sequence length="227" mass="25407">MLEQIVMGRLRKRMRQLYAGIDTPPILDLEAYFPQAEALQMLYPMLRDEALALYAGAAGIPRFHEISTTQTRISASDGKDWRMVMVKSYGHLIRANAARTPALAGFLAANPQVSTAAYSFLDPGKHIPPHRGPFRGILRYHLCLYAPEPGPWLKVDGVTVPYEEGGALLWDDTFTHEVLNPGSHPRIALLLDVQRPVTRLAQKLAYRGMIRGGGLYSRLTEKRMRVA</sequence>
<name>A0A2T7UWX4_9RHOB</name>
<dbReference type="OrthoDB" id="21665at2"/>
<dbReference type="AlphaFoldDB" id="A0A2T7UWX4"/>
<dbReference type="PANTHER" id="PTHR46332">
    <property type="entry name" value="ASPARTATE BETA-HYDROXYLASE DOMAIN-CONTAINING PROTEIN 2"/>
    <property type="match status" value="1"/>
</dbReference>
<dbReference type="Pfam" id="PF05118">
    <property type="entry name" value="Asp_Arg_Hydrox"/>
    <property type="match status" value="1"/>
</dbReference>
<dbReference type="GO" id="GO:0051213">
    <property type="term" value="F:dioxygenase activity"/>
    <property type="evidence" value="ECO:0007669"/>
    <property type="project" value="UniProtKB-KW"/>
</dbReference>
<proteinExistence type="inferred from homology"/>
<dbReference type="EMBL" id="QDDR01000001">
    <property type="protein sequence ID" value="PVE49280.1"/>
    <property type="molecule type" value="Genomic_DNA"/>
</dbReference>
<dbReference type="Proteomes" id="UP000244810">
    <property type="component" value="Unassembled WGS sequence"/>
</dbReference>
<evidence type="ECO:0000256" key="2">
    <source>
        <dbReference type="ARBA" id="ARBA00022964"/>
    </source>
</evidence>
<organism evidence="5 6">
    <name type="scientific">Pararhodobacter aggregans</name>
    <dbReference type="NCBI Taxonomy" id="404875"/>
    <lineage>
        <taxon>Bacteria</taxon>
        <taxon>Pseudomonadati</taxon>
        <taxon>Pseudomonadota</taxon>
        <taxon>Alphaproteobacteria</taxon>
        <taxon>Rhodobacterales</taxon>
        <taxon>Paracoccaceae</taxon>
        <taxon>Pararhodobacter</taxon>
    </lineage>
</organism>
<dbReference type="Gene3D" id="2.60.120.330">
    <property type="entry name" value="B-lactam Antibiotic, Isopenicillin N Synthase, Chain"/>
    <property type="match status" value="1"/>
</dbReference>
<comment type="similarity">
    <text evidence="1">Belongs to the aspartyl/asparaginyl beta-hydroxylase family.</text>
</comment>
<evidence type="ECO:0000313" key="5">
    <source>
        <dbReference type="EMBL" id="PVE49280.1"/>
    </source>
</evidence>
<keyword evidence="6" id="KW-1185">Reference proteome</keyword>
<feature type="domain" description="Aspartyl/asparaginy/proline hydroxylase" evidence="4">
    <location>
        <begin position="44"/>
        <end position="196"/>
    </location>
</feature>
<dbReference type="PANTHER" id="PTHR46332:SF5">
    <property type="entry name" value="ASPARTATE BETA-HYDROXYLASE DOMAIN CONTAINING 2"/>
    <property type="match status" value="1"/>
</dbReference>
<dbReference type="SUPFAM" id="SSF51197">
    <property type="entry name" value="Clavaminate synthase-like"/>
    <property type="match status" value="1"/>
</dbReference>
<dbReference type="InterPro" id="IPR027443">
    <property type="entry name" value="IPNS-like_sf"/>
</dbReference>
<dbReference type="InterPro" id="IPR051821">
    <property type="entry name" value="Asp/Asn_beta-hydroxylase"/>
</dbReference>
<gene>
    <name evidence="5" type="ORF">DDE23_02415</name>
</gene>
<reference evidence="5 6" key="1">
    <citation type="journal article" date="2011" name="Syst. Appl. Microbiol.">
        <title>Defluviimonas denitrificans gen. nov., sp. nov., and Pararhodobacter aggregans gen. nov., sp. nov., non-phototrophic Rhodobacteraceae from the biofilter of a marine aquaculture.</title>
        <authorList>
            <person name="Foesel B.U."/>
            <person name="Drake H.L."/>
            <person name="Schramm A."/>
        </authorList>
    </citation>
    <scope>NUCLEOTIDE SEQUENCE [LARGE SCALE GENOMIC DNA]</scope>
    <source>
        <strain evidence="5 6">D1-19</strain>
    </source>
</reference>
<dbReference type="InterPro" id="IPR007803">
    <property type="entry name" value="Asp/Arg/Pro-Hydrxlase"/>
</dbReference>